<dbReference type="AlphaFoldDB" id="A0A195EKJ5"/>
<gene>
    <name evidence="1" type="ORF">ALC57_01753</name>
</gene>
<feature type="non-terminal residue" evidence="1">
    <location>
        <position position="1"/>
    </location>
</feature>
<evidence type="ECO:0000313" key="2">
    <source>
        <dbReference type="Proteomes" id="UP000078492"/>
    </source>
</evidence>
<accession>A0A195EKJ5</accession>
<reference evidence="1 2" key="1">
    <citation type="submission" date="2015-09" db="EMBL/GenBank/DDBJ databases">
        <title>Trachymyrmex cornetzi WGS genome.</title>
        <authorList>
            <person name="Nygaard S."/>
            <person name="Hu H."/>
            <person name="Boomsma J."/>
            <person name="Zhang G."/>
        </authorList>
    </citation>
    <scope>NUCLEOTIDE SEQUENCE [LARGE SCALE GENOMIC DNA]</scope>
    <source>
        <strain evidence="1">Tcor2-1</strain>
        <tissue evidence="1">Whole body</tissue>
    </source>
</reference>
<protein>
    <submittedName>
        <fullName evidence="1">Uncharacterized protein</fullName>
    </submittedName>
</protein>
<sequence length="93" mass="10372">VGWVVDGIGGGGPLGHLIGRQSFLIGSQEIYRNEPRWRIVMTWPCAREVDLERDIYVNVDLEVWCNLGNRFAGGAVSRFGTLPHGSPREMYLG</sequence>
<organism evidence="1 2">
    <name type="scientific">Trachymyrmex cornetzi</name>
    <dbReference type="NCBI Taxonomy" id="471704"/>
    <lineage>
        <taxon>Eukaryota</taxon>
        <taxon>Metazoa</taxon>
        <taxon>Ecdysozoa</taxon>
        <taxon>Arthropoda</taxon>
        <taxon>Hexapoda</taxon>
        <taxon>Insecta</taxon>
        <taxon>Pterygota</taxon>
        <taxon>Neoptera</taxon>
        <taxon>Endopterygota</taxon>
        <taxon>Hymenoptera</taxon>
        <taxon>Apocrita</taxon>
        <taxon>Aculeata</taxon>
        <taxon>Formicoidea</taxon>
        <taxon>Formicidae</taxon>
        <taxon>Myrmicinae</taxon>
        <taxon>Trachymyrmex</taxon>
    </lineage>
</organism>
<keyword evidence="2" id="KW-1185">Reference proteome</keyword>
<evidence type="ECO:0000313" key="1">
    <source>
        <dbReference type="EMBL" id="KYN28790.1"/>
    </source>
</evidence>
<dbReference type="Proteomes" id="UP000078492">
    <property type="component" value="Unassembled WGS sequence"/>
</dbReference>
<name>A0A195EKJ5_9HYME</name>
<proteinExistence type="predicted"/>
<dbReference type="EMBL" id="KQ978739">
    <property type="protein sequence ID" value="KYN28790.1"/>
    <property type="molecule type" value="Genomic_DNA"/>
</dbReference>